<keyword evidence="3" id="KW-0378">Hydrolase</keyword>
<dbReference type="GO" id="GO:0004563">
    <property type="term" value="F:beta-N-acetylhexosaminidase activity"/>
    <property type="evidence" value="ECO:0007669"/>
    <property type="project" value="InterPro"/>
</dbReference>
<keyword evidence="7" id="KW-1185">Reference proteome</keyword>
<evidence type="ECO:0000313" key="6">
    <source>
        <dbReference type="EMBL" id="GGE58468.1"/>
    </source>
</evidence>
<evidence type="ECO:0000256" key="3">
    <source>
        <dbReference type="ARBA" id="ARBA00022801"/>
    </source>
</evidence>
<dbReference type="GO" id="GO:0005975">
    <property type="term" value="P:carbohydrate metabolic process"/>
    <property type="evidence" value="ECO:0007669"/>
    <property type="project" value="InterPro"/>
</dbReference>
<dbReference type="SUPFAM" id="SSF51445">
    <property type="entry name" value="(Trans)glycosidases"/>
    <property type="match status" value="1"/>
</dbReference>
<protein>
    <recommendedName>
        <fullName evidence="5">Glycoside hydrolase family 20 catalytic domain-containing protein</fullName>
    </recommendedName>
</protein>
<dbReference type="InterPro" id="IPR025705">
    <property type="entry name" value="Beta_hexosaminidase_sua/sub"/>
</dbReference>
<gene>
    <name evidence="6" type="ORF">GCM10011401_01510</name>
</gene>
<dbReference type="PRINTS" id="PR00738">
    <property type="entry name" value="GLHYDRLASE20"/>
</dbReference>
<dbReference type="Gene3D" id="3.20.20.80">
    <property type="entry name" value="Glycosidases"/>
    <property type="match status" value="1"/>
</dbReference>
<keyword evidence="2" id="KW-0732">Signal</keyword>
<dbReference type="Gene3D" id="3.30.379.10">
    <property type="entry name" value="Chitobiase/beta-hexosaminidase domain 2-like"/>
    <property type="match status" value="1"/>
</dbReference>
<evidence type="ECO:0000256" key="2">
    <source>
        <dbReference type="ARBA" id="ARBA00022729"/>
    </source>
</evidence>
<feature type="domain" description="Glycoside hydrolase family 20 catalytic" evidence="5">
    <location>
        <begin position="86"/>
        <end position="314"/>
    </location>
</feature>
<proteinExistence type="inferred from homology"/>
<accession>A0A917AKP7</accession>
<comment type="similarity">
    <text evidence="1">Belongs to the glycosyl hydrolase 20 family.</text>
</comment>
<organism evidence="6 7">
    <name type="scientific">Nesterenkonia cremea</name>
    <dbReference type="NCBI Taxonomy" id="1882340"/>
    <lineage>
        <taxon>Bacteria</taxon>
        <taxon>Bacillati</taxon>
        <taxon>Actinomycetota</taxon>
        <taxon>Actinomycetes</taxon>
        <taxon>Micrococcales</taxon>
        <taxon>Micrococcaceae</taxon>
        <taxon>Nesterenkonia</taxon>
    </lineage>
</organism>
<sequence length="604" mass="66996">MSLPLFPMPRRLAELSGVPPKTQAEVIVSHNPELPQQGYLLTYAETIRMEYADAAGLRYGQQTLDQLRALPLAQQRAVTIEDWPDFPRRAFMLDISRDRVPTRAGLRRLVDLLALARYNQLELYIEHTFAYADHQELWQDASPITAEDLRWLDDLCAGHGIELVPNQNTFGHWERWLALDTYLPRAENAEPQEFAGVLRPPSTLAPTPENAEFVTGLIEELTAHVRSHRINIGADETWELGTGVSRRRAEQEGLGAVFMDYVEQVAEPWIAQGYAVEFWADILGSHPELMDRVPEGSVPVVWLYDAPEHMATALERMSPRERAFNEAHGVETEQLRDFSSRAQSLIEAGVPFWVAPGAGSWLSFTGRLDNAISNILDAARTGISHGSEGFLLTCWGDFGHYDPLVISYAPIIFGGGISWSADSSAALEDSLADILNRHVFDDESEIIGRVLVDVGRVTDVLDAKIPNSSPLFRIIQQVGELEAHHIPSPDSVEEARRILISAAERLAEARPASAEGSIAVEEIAQAMRWSLFAADLFISGLLTGGPSEGQDAQREAQRLVDRMDALLADQQRVWLLSSRPGGLETSIGRFAPARRALARLADGR</sequence>
<comment type="caution">
    <text evidence="6">The sequence shown here is derived from an EMBL/GenBank/DDBJ whole genome shotgun (WGS) entry which is preliminary data.</text>
</comment>
<evidence type="ECO:0000313" key="7">
    <source>
        <dbReference type="Proteomes" id="UP000633136"/>
    </source>
</evidence>
<evidence type="ECO:0000256" key="4">
    <source>
        <dbReference type="PIRSR" id="PIRSR625705-1"/>
    </source>
</evidence>
<dbReference type="Pfam" id="PF00728">
    <property type="entry name" value="Glyco_hydro_20"/>
    <property type="match status" value="1"/>
</dbReference>
<evidence type="ECO:0000256" key="1">
    <source>
        <dbReference type="ARBA" id="ARBA00006285"/>
    </source>
</evidence>
<name>A0A917AKP7_9MICC</name>
<dbReference type="PANTHER" id="PTHR22600:SF26">
    <property type="entry name" value="BETA-N-ACETYLHEXOSAMINIDASE"/>
    <property type="match status" value="1"/>
</dbReference>
<dbReference type="InterPro" id="IPR029018">
    <property type="entry name" value="Hex-like_dom2"/>
</dbReference>
<dbReference type="GO" id="GO:0016020">
    <property type="term" value="C:membrane"/>
    <property type="evidence" value="ECO:0007669"/>
    <property type="project" value="TreeGrafter"/>
</dbReference>
<dbReference type="PANTHER" id="PTHR22600">
    <property type="entry name" value="BETA-HEXOSAMINIDASE"/>
    <property type="match status" value="1"/>
</dbReference>
<dbReference type="InterPro" id="IPR015883">
    <property type="entry name" value="Glyco_hydro_20_cat"/>
</dbReference>
<feature type="active site" description="Proton donor" evidence="4">
    <location>
        <position position="236"/>
    </location>
</feature>
<evidence type="ECO:0000259" key="5">
    <source>
        <dbReference type="Pfam" id="PF00728"/>
    </source>
</evidence>
<reference evidence="6" key="2">
    <citation type="submission" date="2020-09" db="EMBL/GenBank/DDBJ databases">
        <authorList>
            <person name="Sun Q."/>
            <person name="Zhou Y."/>
        </authorList>
    </citation>
    <scope>NUCLEOTIDE SEQUENCE</scope>
    <source>
        <strain evidence="6">CGMCC 1.15388</strain>
    </source>
</reference>
<dbReference type="InterPro" id="IPR017853">
    <property type="entry name" value="GH"/>
</dbReference>
<dbReference type="Proteomes" id="UP000633136">
    <property type="component" value="Unassembled WGS sequence"/>
</dbReference>
<dbReference type="AlphaFoldDB" id="A0A917AKP7"/>
<reference evidence="6" key="1">
    <citation type="journal article" date="2014" name="Int. J. Syst. Evol. Microbiol.">
        <title>Complete genome sequence of Corynebacterium casei LMG S-19264T (=DSM 44701T), isolated from a smear-ripened cheese.</title>
        <authorList>
            <consortium name="US DOE Joint Genome Institute (JGI-PGF)"/>
            <person name="Walter F."/>
            <person name="Albersmeier A."/>
            <person name="Kalinowski J."/>
            <person name="Ruckert C."/>
        </authorList>
    </citation>
    <scope>NUCLEOTIDE SEQUENCE</scope>
    <source>
        <strain evidence="6">CGMCC 1.15388</strain>
    </source>
</reference>
<dbReference type="EMBL" id="BMIS01000001">
    <property type="protein sequence ID" value="GGE58468.1"/>
    <property type="molecule type" value="Genomic_DNA"/>
</dbReference>
<dbReference type="GO" id="GO:0030203">
    <property type="term" value="P:glycosaminoglycan metabolic process"/>
    <property type="evidence" value="ECO:0007669"/>
    <property type="project" value="TreeGrafter"/>
</dbReference>
<dbReference type="SUPFAM" id="SSF55545">
    <property type="entry name" value="beta-N-acetylhexosaminidase-like domain"/>
    <property type="match status" value="1"/>
</dbReference>